<sequence length="465" mass="48826">MIRRWPIRIRLTAAFTVMMALVLCGVGIVTVTHTRESLDASISESLEHRLRDLQPIATTAAPVLSSGGRDTGEQVLDDAGQIIASSPDVADQPLLTPAELATARRGELVVDHATAGQLDGPVRIAAAPTGADGRIAVAAVTLADRDAAVADLRQELAVGLPLALLAAAVGAYLLAAAALRPVERMRARAATITAAHPTQRLPVPSARDEISRLGTTFNDLLDRLHAAVERERQFVADASHELRTPLSLLTTELELAARRPRTTRELTAALGSALEETERLSRLAQDLLLLARTDQAGPPARPGEPTLVRPVLESVIARYRSTLDEHQVLLDCAPELTVRADPGDLDRAVSNLIDNAVRHGQPPVIITASPPDTELGVSIRVRDHGSGIAPEFLPHAFDRFTRADDARTGGGTGLGLALVAALARRNGGAATAANHPDGGTTVILTLPAANRPDATVPDAPAAATG</sequence>
<feature type="transmembrane region" description="Helical" evidence="11">
    <location>
        <begin position="156"/>
        <end position="179"/>
    </location>
</feature>
<dbReference type="EC" id="2.7.13.3" evidence="3"/>
<dbReference type="RefSeq" id="WP_091679549.1">
    <property type="nucleotide sequence ID" value="NZ_FOKG01000036.1"/>
</dbReference>
<proteinExistence type="predicted"/>
<dbReference type="SMART" id="SM00388">
    <property type="entry name" value="HisKA"/>
    <property type="match status" value="1"/>
</dbReference>
<keyword evidence="9" id="KW-0902">Two-component regulatory system</keyword>
<dbReference type="InterPro" id="IPR036890">
    <property type="entry name" value="HATPase_C_sf"/>
</dbReference>
<dbReference type="Gene3D" id="3.30.565.10">
    <property type="entry name" value="Histidine kinase-like ATPase, C-terminal domain"/>
    <property type="match status" value="1"/>
</dbReference>
<evidence type="ECO:0000256" key="11">
    <source>
        <dbReference type="SAM" id="Phobius"/>
    </source>
</evidence>
<dbReference type="Pfam" id="PF00512">
    <property type="entry name" value="HisKA"/>
    <property type="match status" value="1"/>
</dbReference>
<reference evidence="15" key="1">
    <citation type="submission" date="2016-10" db="EMBL/GenBank/DDBJ databases">
        <authorList>
            <person name="Varghese N."/>
            <person name="Submissions S."/>
        </authorList>
    </citation>
    <scope>NUCLEOTIDE SEQUENCE [LARGE SCALE GENOMIC DNA]</scope>
    <source>
        <strain evidence="15">CGMCC 4.3568</strain>
    </source>
</reference>
<dbReference type="EMBL" id="FOKG01000036">
    <property type="protein sequence ID" value="SFB63566.1"/>
    <property type="molecule type" value="Genomic_DNA"/>
</dbReference>
<feature type="domain" description="Histidine kinase" evidence="12">
    <location>
        <begin position="237"/>
        <end position="450"/>
    </location>
</feature>
<dbReference type="SMART" id="SM00304">
    <property type="entry name" value="HAMP"/>
    <property type="match status" value="1"/>
</dbReference>
<feature type="transmembrane region" description="Helical" evidence="11">
    <location>
        <begin position="12"/>
        <end position="31"/>
    </location>
</feature>
<dbReference type="CDD" id="cd00082">
    <property type="entry name" value="HisKA"/>
    <property type="match status" value="1"/>
</dbReference>
<dbReference type="SUPFAM" id="SSF55874">
    <property type="entry name" value="ATPase domain of HSP90 chaperone/DNA topoisomerase II/histidine kinase"/>
    <property type="match status" value="1"/>
</dbReference>
<evidence type="ECO:0000259" key="13">
    <source>
        <dbReference type="PROSITE" id="PS50885"/>
    </source>
</evidence>
<evidence type="ECO:0000256" key="2">
    <source>
        <dbReference type="ARBA" id="ARBA00004236"/>
    </source>
</evidence>
<dbReference type="Proteomes" id="UP000243799">
    <property type="component" value="Unassembled WGS sequence"/>
</dbReference>
<dbReference type="PROSITE" id="PS50885">
    <property type="entry name" value="HAMP"/>
    <property type="match status" value="1"/>
</dbReference>
<dbReference type="CDD" id="cd06225">
    <property type="entry name" value="HAMP"/>
    <property type="match status" value="1"/>
</dbReference>
<dbReference type="Pfam" id="PF00672">
    <property type="entry name" value="HAMP"/>
    <property type="match status" value="1"/>
</dbReference>
<dbReference type="SUPFAM" id="SSF158472">
    <property type="entry name" value="HAMP domain-like"/>
    <property type="match status" value="1"/>
</dbReference>
<dbReference type="Pfam" id="PF02518">
    <property type="entry name" value="HATPase_c"/>
    <property type="match status" value="1"/>
</dbReference>
<dbReference type="InterPro" id="IPR003594">
    <property type="entry name" value="HATPase_dom"/>
</dbReference>
<dbReference type="SUPFAM" id="SSF47384">
    <property type="entry name" value="Homodimeric domain of signal transducing histidine kinase"/>
    <property type="match status" value="1"/>
</dbReference>
<dbReference type="InterPro" id="IPR050428">
    <property type="entry name" value="TCS_sensor_his_kinase"/>
</dbReference>
<dbReference type="GO" id="GO:0000155">
    <property type="term" value="F:phosphorelay sensor kinase activity"/>
    <property type="evidence" value="ECO:0007669"/>
    <property type="project" value="InterPro"/>
</dbReference>
<dbReference type="Gene3D" id="1.10.287.130">
    <property type="match status" value="1"/>
</dbReference>
<keyword evidence="6 11" id="KW-0812">Transmembrane</keyword>
<feature type="domain" description="HAMP" evidence="13">
    <location>
        <begin position="176"/>
        <end position="229"/>
    </location>
</feature>
<evidence type="ECO:0000256" key="8">
    <source>
        <dbReference type="ARBA" id="ARBA00022989"/>
    </source>
</evidence>
<dbReference type="STRING" id="490629.SAMN05216266_1366"/>
<comment type="subcellular location">
    <subcellularLocation>
        <location evidence="2">Cell membrane</location>
    </subcellularLocation>
</comment>
<name>A0A1I1CND0_9PSEU</name>
<evidence type="ECO:0000256" key="7">
    <source>
        <dbReference type="ARBA" id="ARBA00022777"/>
    </source>
</evidence>
<dbReference type="PRINTS" id="PR00344">
    <property type="entry name" value="BCTRLSENSOR"/>
</dbReference>
<evidence type="ECO:0000256" key="4">
    <source>
        <dbReference type="ARBA" id="ARBA00022553"/>
    </source>
</evidence>
<dbReference type="PROSITE" id="PS50109">
    <property type="entry name" value="HIS_KIN"/>
    <property type="match status" value="1"/>
</dbReference>
<comment type="catalytic activity">
    <reaction evidence="1">
        <text>ATP + protein L-histidine = ADP + protein N-phospho-L-histidine.</text>
        <dbReference type="EC" id="2.7.13.3"/>
    </reaction>
</comment>
<dbReference type="Gene3D" id="6.10.340.10">
    <property type="match status" value="1"/>
</dbReference>
<dbReference type="InterPro" id="IPR005467">
    <property type="entry name" value="His_kinase_dom"/>
</dbReference>
<dbReference type="InterPro" id="IPR004358">
    <property type="entry name" value="Sig_transdc_His_kin-like_C"/>
</dbReference>
<keyword evidence="10 11" id="KW-0472">Membrane</keyword>
<evidence type="ECO:0000259" key="12">
    <source>
        <dbReference type="PROSITE" id="PS50109"/>
    </source>
</evidence>
<keyword evidence="15" id="KW-1185">Reference proteome</keyword>
<evidence type="ECO:0000256" key="6">
    <source>
        <dbReference type="ARBA" id="ARBA00022692"/>
    </source>
</evidence>
<protein>
    <recommendedName>
        <fullName evidence="3">histidine kinase</fullName>
        <ecNumber evidence="3">2.7.13.3</ecNumber>
    </recommendedName>
</protein>
<dbReference type="OrthoDB" id="9786919at2"/>
<evidence type="ECO:0000256" key="9">
    <source>
        <dbReference type="ARBA" id="ARBA00023012"/>
    </source>
</evidence>
<dbReference type="InterPro" id="IPR003660">
    <property type="entry name" value="HAMP_dom"/>
</dbReference>
<dbReference type="AlphaFoldDB" id="A0A1I1CND0"/>
<dbReference type="SMART" id="SM00387">
    <property type="entry name" value="HATPase_c"/>
    <property type="match status" value="1"/>
</dbReference>
<dbReference type="FunFam" id="1.10.287.130:FF:000001">
    <property type="entry name" value="Two-component sensor histidine kinase"/>
    <property type="match status" value="1"/>
</dbReference>
<dbReference type="InterPro" id="IPR036097">
    <property type="entry name" value="HisK_dim/P_sf"/>
</dbReference>
<dbReference type="InterPro" id="IPR003661">
    <property type="entry name" value="HisK_dim/P_dom"/>
</dbReference>
<organism evidence="14 15">
    <name type="scientific">Amycolatopsis marina</name>
    <dbReference type="NCBI Taxonomy" id="490629"/>
    <lineage>
        <taxon>Bacteria</taxon>
        <taxon>Bacillati</taxon>
        <taxon>Actinomycetota</taxon>
        <taxon>Actinomycetes</taxon>
        <taxon>Pseudonocardiales</taxon>
        <taxon>Pseudonocardiaceae</taxon>
        <taxon>Amycolatopsis</taxon>
    </lineage>
</organism>
<evidence type="ECO:0000313" key="14">
    <source>
        <dbReference type="EMBL" id="SFB63566.1"/>
    </source>
</evidence>
<evidence type="ECO:0000256" key="1">
    <source>
        <dbReference type="ARBA" id="ARBA00000085"/>
    </source>
</evidence>
<evidence type="ECO:0000256" key="5">
    <source>
        <dbReference type="ARBA" id="ARBA00022679"/>
    </source>
</evidence>
<evidence type="ECO:0000256" key="10">
    <source>
        <dbReference type="ARBA" id="ARBA00023136"/>
    </source>
</evidence>
<keyword evidence="5" id="KW-0808">Transferase</keyword>
<dbReference type="GO" id="GO:0005886">
    <property type="term" value="C:plasma membrane"/>
    <property type="evidence" value="ECO:0007669"/>
    <property type="project" value="UniProtKB-SubCell"/>
</dbReference>
<dbReference type="CDD" id="cd00075">
    <property type="entry name" value="HATPase"/>
    <property type="match status" value="1"/>
</dbReference>
<evidence type="ECO:0000256" key="3">
    <source>
        <dbReference type="ARBA" id="ARBA00012438"/>
    </source>
</evidence>
<evidence type="ECO:0000313" key="15">
    <source>
        <dbReference type="Proteomes" id="UP000243799"/>
    </source>
</evidence>
<gene>
    <name evidence="14" type="ORF">SAMN05216266_1366</name>
</gene>
<dbReference type="PANTHER" id="PTHR45436:SF5">
    <property type="entry name" value="SENSOR HISTIDINE KINASE TRCS"/>
    <property type="match status" value="1"/>
</dbReference>
<dbReference type="PANTHER" id="PTHR45436">
    <property type="entry name" value="SENSOR HISTIDINE KINASE YKOH"/>
    <property type="match status" value="1"/>
</dbReference>
<keyword evidence="4" id="KW-0597">Phosphoprotein</keyword>
<accession>A0A1I1CND0</accession>
<keyword evidence="8 11" id="KW-1133">Transmembrane helix</keyword>
<keyword evidence="7 14" id="KW-0418">Kinase</keyword>